<evidence type="ECO:0000313" key="2">
    <source>
        <dbReference type="Proteomes" id="UP000824681"/>
    </source>
</evidence>
<evidence type="ECO:0000313" key="1">
    <source>
        <dbReference type="EMBL" id="QYC44154.1"/>
    </source>
</evidence>
<organism evidence="1 2">
    <name type="scientific">Nonomuraea coxensis DSM 45129</name>
    <dbReference type="NCBI Taxonomy" id="1122611"/>
    <lineage>
        <taxon>Bacteria</taxon>
        <taxon>Bacillati</taxon>
        <taxon>Actinomycetota</taxon>
        <taxon>Actinomycetes</taxon>
        <taxon>Streptosporangiales</taxon>
        <taxon>Streptosporangiaceae</taxon>
        <taxon>Nonomuraea</taxon>
    </lineage>
</organism>
<protein>
    <submittedName>
        <fullName evidence="1">Uncharacterized protein</fullName>
    </submittedName>
</protein>
<accession>A0ABX8UBD8</accession>
<reference evidence="1 2" key="1">
    <citation type="journal article" date="2021" name="ACS Chem. Biol.">
        <title>Genomic-Led Discovery of a Novel Glycopeptide Antibiotic by Nonomuraea coxensis DSM 45129.</title>
        <authorList>
            <person name="Yushchuk O."/>
            <person name="Vior N.M."/>
            <person name="Andreo-Vidal A."/>
            <person name="Berini F."/>
            <person name="Ruckert C."/>
            <person name="Busche T."/>
            <person name="Binda E."/>
            <person name="Kalinowski J."/>
            <person name="Truman A.W."/>
            <person name="Marinelli F."/>
        </authorList>
    </citation>
    <scope>NUCLEOTIDE SEQUENCE [LARGE SCALE GENOMIC DNA]</scope>
    <source>
        <strain evidence="1 2">DSM 45129</strain>
    </source>
</reference>
<sequence length="86" mass="9104">MGGHPLKEKFLADAGFKKLYEQQYRALYTKLLAGDAASGLLDMLVAAYNLNDGADAARIAGEAGTLRTCLETRKKTLGADQAITGA</sequence>
<dbReference type="RefSeq" id="WP_020545625.1">
    <property type="nucleotide sequence ID" value="NZ_CP068985.1"/>
</dbReference>
<gene>
    <name evidence="1" type="ORF">Nocox_32920</name>
</gene>
<name>A0ABX8UBD8_9ACTN</name>
<proteinExistence type="predicted"/>
<dbReference type="Proteomes" id="UP000824681">
    <property type="component" value="Chromosome"/>
</dbReference>
<keyword evidence="2" id="KW-1185">Reference proteome</keyword>
<dbReference type="EMBL" id="CP068985">
    <property type="protein sequence ID" value="QYC44154.1"/>
    <property type="molecule type" value="Genomic_DNA"/>
</dbReference>